<proteinExistence type="predicted"/>
<organism evidence="1 2">
    <name type="scientific">Dyadobacter soli</name>
    <dbReference type="NCBI Taxonomy" id="659014"/>
    <lineage>
        <taxon>Bacteria</taxon>
        <taxon>Pseudomonadati</taxon>
        <taxon>Bacteroidota</taxon>
        <taxon>Cytophagia</taxon>
        <taxon>Cytophagales</taxon>
        <taxon>Spirosomataceae</taxon>
        <taxon>Dyadobacter</taxon>
    </lineage>
</organism>
<dbReference type="AlphaFoldDB" id="A0A1G7BZ78"/>
<dbReference type="OrthoDB" id="964439at2"/>
<sequence length="80" mass="9339">MKKEQIIKALYDANTEASIQAANDEWLACYQAASESDQQYLLEEYHKFGEHMKEEGEKLNREMQKVLAEFKAMKLAESQH</sequence>
<protein>
    <submittedName>
        <fullName evidence="1">Uncharacterized protein</fullName>
    </submittedName>
</protein>
<name>A0A1G7BZ78_9BACT</name>
<reference evidence="2" key="1">
    <citation type="submission" date="2016-10" db="EMBL/GenBank/DDBJ databases">
        <authorList>
            <person name="Varghese N."/>
            <person name="Submissions S."/>
        </authorList>
    </citation>
    <scope>NUCLEOTIDE SEQUENCE [LARGE SCALE GENOMIC DNA]</scope>
    <source>
        <strain evidence="2">DSM 25329</strain>
    </source>
</reference>
<accession>A0A1G7BZ78</accession>
<gene>
    <name evidence="1" type="ORF">SAMN04487996_104338</name>
</gene>
<dbReference type="Proteomes" id="UP000198748">
    <property type="component" value="Unassembled WGS sequence"/>
</dbReference>
<dbReference type="EMBL" id="FNAN01000004">
    <property type="protein sequence ID" value="SDE31726.1"/>
    <property type="molecule type" value="Genomic_DNA"/>
</dbReference>
<dbReference type="RefSeq" id="WP_090148270.1">
    <property type="nucleotide sequence ID" value="NZ_FNAN01000004.1"/>
</dbReference>
<evidence type="ECO:0000313" key="1">
    <source>
        <dbReference type="EMBL" id="SDE31726.1"/>
    </source>
</evidence>
<keyword evidence="2" id="KW-1185">Reference proteome</keyword>
<dbReference type="STRING" id="659014.SAMN04487996_104338"/>
<evidence type="ECO:0000313" key="2">
    <source>
        <dbReference type="Proteomes" id="UP000198748"/>
    </source>
</evidence>